<organism evidence="1 2">
    <name type="scientific">Puccinia sorghi</name>
    <dbReference type="NCBI Taxonomy" id="27349"/>
    <lineage>
        <taxon>Eukaryota</taxon>
        <taxon>Fungi</taxon>
        <taxon>Dikarya</taxon>
        <taxon>Basidiomycota</taxon>
        <taxon>Pucciniomycotina</taxon>
        <taxon>Pucciniomycetes</taxon>
        <taxon>Pucciniales</taxon>
        <taxon>Pucciniaceae</taxon>
        <taxon>Puccinia</taxon>
    </lineage>
</organism>
<dbReference type="EMBL" id="LAVV01008710">
    <property type="protein sequence ID" value="KNZ52117.1"/>
    <property type="molecule type" value="Genomic_DNA"/>
</dbReference>
<evidence type="ECO:0000313" key="2">
    <source>
        <dbReference type="Proteomes" id="UP000037035"/>
    </source>
</evidence>
<reference evidence="1 2" key="1">
    <citation type="submission" date="2015-08" db="EMBL/GenBank/DDBJ databases">
        <title>Next Generation Sequencing and Analysis of the Genome of Puccinia sorghi L Schw, the Causal Agent of Maize Common Rust.</title>
        <authorList>
            <person name="Rochi L."/>
            <person name="Burguener G."/>
            <person name="Darino M."/>
            <person name="Turjanski A."/>
            <person name="Kreff E."/>
            <person name="Dieguez M.J."/>
            <person name="Sacco F."/>
        </authorList>
    </citation>
    <scope>NUCLEOTIDE SEQUENCE [LARGE SCALE GENOMIC DNA]</scope>
    <source>
        <strain evidence="1 2">RO10H11247</strain>
    </source>
</reference>
<dbReference type="VEuPathDB" id="FungiDB:VP01_3688g1"/>
<name>A0A0L6UV19_9BASI</name>
<comment type="caution">
    <text evidence="1">The sequence shown here is derived from an EMBL/GenBank/DDBJ whole genome shotgun (WGS) entry which is preliminary data.</text>
</comment>
<dbReference type="AlphaFoldDB" id="A0A0L6UV19"/>
<protein>
    <submittedName>
        <fullName evidence="1">Uncharacterized protein</fullName>
    </submittedName>
</protein>
<sequence>MNGFQVKRFTGPVSLKEFEKHATLIYHEATCKSFIPLIVSIQKIELRVFKQTIIISLRALPLPPRLLTSVFKYIEILRLVLKLRYYRTTKRKLMRSNKIISISRLPSGSSKFNDWSYLVPPYNLFVFTENNQHVYLDKINLHGLYTSKQLKKLGCLYEGTTKALHYDTLVALIHSVTWAFQALGFSLVLTQGNSTCGATAHLQIHTGRQHLVVLATPGFSRCTNGSLAWGAPDFKVVNTAGFQRVTQFPQLFSGGLSRRGRKLGLFAALWLHPHNENMVNPEYLIGGVHSFKLMKRFACGRNQGRIIPLRALIVRGVFLHGQLDRMHTSSVFVMFKVNNVDC</sequence>
<dbReference type="Proteomes" id="UP000037035">
    <property type="component" value="Unassembled WGS sequence"/>
</dbReference>
<proteinExistence type="predicted"/>
<gene>
    <name evidence="1" type="ORF">VP01_3688g1</name>
</gene>
<evidence type="ECO:0000313" key="1">
    <source>
        <dbReference type="EMBL" id="KNZ52117.1"/>
    </source>
</evidence>
<keyword evidence="2" id="KW-1185">Reference proteome</keyword>
<accession>A0A0L6UV19</accession>